<evidence type="ECO:0000313" key="7">
    <source>
        <dbReference type="EMBL" id="GGD26923.1"/>
    </source>
</evidence>
<dbReference type="Pfam" id="PF14378">
    <property type="entry name" value="PAP2_3"/>
    <property type="match status" value="1"/>
</dbReference>
<comment type="caution">
    <text evidence="7">The sequence shown here is derived from an EMBL/GenBank/DDBJ whole genome shotgun (WGS) entry which is preliminary data.</text>
</comment>
<dbReference type="PANTHER" id="PTHR31310:SF7">
    <property type="entry name" value="PA-PHOSPHATASE RELATED-FAMILY PROTEIN DDB_G0268928"/>
    <property type="match status" value="1"/>
</dbReference>
<evidence type="ECO:0000256" key="4">
    <source>
        <dbReference type="ARBA" id="ARBA00023136"/>
    </source>
</evidence>
<evidence type="ECO:0000256" key="1">
    <source>
        <dbReference type="ARBA" id="ARBA00004141"/>
    </source>
</evidence>
<gene>
    <name evidence="7" type="ORF">GCM10007231_27940</name>
</gene>
<evidence type="ECO:0000313" key="8">
    <source>
        <dbReference type="Proteomes" id="UP000630594"/>
    </source>
</evidence>
<feature type="transmembrane region" description="Helical" evidence="5">
    <location>
        <begin position="99"/>
        <end position="118"/>
    </location>
</feature>
<evidence type="ECO:0000256" key="2">
    <source>
        <dbReference type="ARBA" id="ARBA00022692"/>
    </source>
</evidence>
<evidence type="ECO:0000256" key="5">
    <source>
        <dbReference type="SAM" id="Phobius"/>
    </source>
</evidence>
<comment type="subcellular location">
    <subcellularLocation>
        <location evidence="1">Membrane</location>
        <topology evidence="1">Multi-pass membrane protein</topology>
    </subcellularLocation>
</comment>
<dbReference type="PANTHER" id="PTHR31310">
    <property type="match status" value="1"/>
</dbReference>
<feature type="transmembrane region" description="Helical" evidence="5">
    <location>
        <begin position="147"/>
        <end position="169"/>
    </location>
</feature>
<feature type="transmembrane region" description="Helical" evidence="5">
    <location>
        <begin position="200"/>
        <end position="217"/>
    </location>
</feature>
<dbReference type="InterPro" id="IPR026841">
    <property type="entry name" value="Aur1/Ipt1"/>
</dbReference>
<dbReference type="RefSeq" id="WP_229721637.1">
    <property type="nucleotide sequence ID" value="NZ_BMCK01000004.1"/>
</dbReference>
<sequence>MRAALEVGLVLVLFGIYKIGRQLVADQVPEAMRHADMVRSVQANLWLPSEAAIQASVHVELLMRAANVYYTSVHFPLMVVFLAWGFLRRTPAEYRWARNLVVIQTGAALAIHVFFPLAPPRMFPEWGFVDTMERYGPSPYEGVSGDVANQFAAMPSLHVGWAVLIAYVVYRTGPRWWAYVAATHALLTAVIVVITANHWWLDGFVGIALLVVAVLVLPSPHAEVADSAPASEPVEEAAAA</sequence>
<dbReference type="Proteomes" id="UP000630594">
    <property type="component" value="Unassembled WGS sequence"/>
</dbReference>
<feature type="domain" description="Inositolphosphotransferase Aur1/Ipt1" evidence="6">
    <location>
        <begin position="40"/>
        <end position="215"/>
    </location>
</feature>
<keyword evidence="3 5" id="KW-1133">Transmembrane helix</keyword>
<keyword evidence="4 5" id="KW-0472">Membrane</keyword>
<proteinExistence type="predicted"/>
<evidence type="ECO:0000256" key="3">
    <source>
        <dbReference type="ARBA" id="ARBA00022989"/>
    </source>
</evidence>
<accession>A0ABQ1QH29</accession>
<dbReference type="CDD" id="cd03386">
    <property type="entry name" value="PAP2_Aur1_like"/>
    <property type="match status" value="1"/>
</dbReference>
<evidence type="ECO:0000259" key="6">
    <source>
        <dbReference type="Pfam" id="PF14378"/>
    </source>
</evidence>
<protein>
    <submittedName>
        <fullName evidence="7">Inositol phosphorylceramide synthase</fullName>
    </submittedName>
</protein>
<keyword evidence="8" id="KW-1185">Reference proteome</keyword>
<dbReference type="EMBL" id="BMCK01000004">
    <property type="protein sequence ID" value="GGD26923.1"/>
    <property type="molecule type" value="Genomic_DNA"/>
</dbReference>
<feature type="transmembrane region" description="Helical" evidence="5">
    <location>
        <begin position="68"/>
        <end position="87"/>
    </location>
</feature>
<keyword evidence="2 5" id="KW-0812">Transmembrane</keyword>
<organism evidence="7 8">
    <name type="scientific">Nocardioides daphniae</name>
    <dbReference type="NCBI Taxonomy" id="402297"/>
    <lineage>
        <taxon>Bacteria</taxon>
        <taxon>Bacillati</taxon>
        <taxon>Actinomycetota</taxon>
        <taxon>Actinomycetes</taxon>
        <taxon>Propionibacteriales</taxon>
        <taxon>Nocardioidaceae</taxon>
        <taxon>Nocardioides</taxon>
    </lineage>
</organism>
<feature type="transmembrane region" description="Helical" evidence="5">
    <location>
        <begin position="176"/>
        <end position="194"/>
    </location>
</feature>
<reference evidence="8" key="1">
    <citation type="journal article" date="2019" name="Int. J. Syst. Evol. Microbiol.">
        <title>The Global Catalogue of Microorganisms (GCM) 10K type strain sequencing project: providing services to taxonomists for standard genome sequencing and annotation.</title>
        <authorList>
            <consortium name="The Broad Institute Genomics Platform"/>
            <consortium name="The Broad Institute Genome Sequencing Center for Infectious Disease"/>
            <person name="Wu L."/>
            <person name="Ma J."/>
        </authorList>
    </citation>
    <scope>NUCLEOTIDE SEQUENCE [LARGE SCALE GENOMIC DNA]</scope>
    <source>
        <strain evidence="8">CCM 7403</strain>
    </source>
</reference>
<name>A0ABQ1QH29_9ACTN</name>
<dbReference type="InterPro" id="IPR052185">
    <property type="entry name" value="IPC_Synthase-Related"/>
</dbReference>